<keyword evidence="1" id="KW-0472">Membrane</keyword>
<dbReference type="Pfam" id="PF05569">
    <property type="entry name" value="Peptidase_M56"/>
    <property type="match status" value="1"/>
</dbReference>
<feature type="transmembrane region" description="Helical" evidence="1">
    <location>
        <begin position="29"/>
        <end position="48"/>
    </location>
</feature>
<name>A0A6N2R2Z3_9FIRM</name>
<gene>
    <name evidence="3" type="primary">mecR1</name>
    <name evidence="3" type="ORF">AULFYP135_00185</name>
</gene>
<keyword evidence="1" id="KW-1133">Transmembrane helix</keyword>
<dbReference type="InterPro" id="IPR052173">
    <property type="entry name" value="Beta-lactam_resp_regulator"/>
</dbReference>
<dbReference type="CDD" id="cd07341">
    <property type="entry name" value="M56_BlaR1_MecR1_like"/>
    <property type="match status" value="1"/>
</dbReference>
<keyword evidence="1" id="KW-0812">Transmembrane</keyword>
<feature type="transmembrane region" description="Helical" evidence="1">
    <location>
        <begin position="6"/>
        <end position="22"/>
    </location>
</feature>
<evidence type="ECO:0000259" key="2">
    <source>
        <dbReference type="Pfam" id="PF05569"/>
    </source>
</evidence>
<protein>
    <submittedName>
        <fullName evidence="3">Methicillin resistance mecR1 protein</fullName>
    </submittedName>
</protein>
<dbReference type="PANTHER" id="PTHR34978:SF3">
    <property type="entry name" value="SLR0241 PROTEIN"/>
    <property type="match status" value="1"/>
</dbReference>
<evidence type="ECO:0000256" key="1">
    <source>
        <dbReference type="SAM" id="Phobius"/>
    </source>
</evidence>
<accession>A0A6N2R2Z3</accession>
<proteinExistence type="predicted"/>
<feature type="domain" description="Peptidase M56" evidence="2">
    <location>
        <begin position="4"/>
        <end position="282"/>
    </location>
</feature>
<dbReference type="EMBL" id="CACRSL010000003">
    <property type="protein sequence ID" value="VYS75167.1"/>
    <property type="molecule type" value="Genomic_DNA"/>
</dbReference>
<dbReference type="InterPro" id="IPR008756">
    <property type="entry name" value="Peptidase_M56"/>
</dbReference>
<reference evidence="3" key="1">
    <citation type="submission" date="2019-11" db="EMBL/GenBank/DDBJ databases">
        <authorList>
            <person name="Feng L."/>
        </authorList>
    </citation>
    <scope>NUCLEOTIDE SEQUENCE</scope>
    <source>
        <strain evidence="3">AundefinedLFYP135</strain>
    </source>
</reference>
<dbReference type="PANTHER" id="PTHR34978">
    <property type="entry name" value="POSSIBLE SENSOR-TRANSDUCER PROTEIN BLAR"/>
    <property type="match status" value="1"/>
</dbReference>
<evidence type="ECO:0000313" key="3">
    <source>
        <dbReference type="EMBL" id="VYS75167.1"/>
    </source>
</evidence>
<feature type="transmembrane region" description="Helical" evidence="1">
    <location>
        <begin position="106"/>
        <end position="126"/>
    </location>
</feature>
<dbReference type="AlphaFoldDB" id="A0A6N2R2Z3"/>
<organism evidence="3">
    <name type="scientific">uncultured Anaerotruncus sp</name>
    <dbReference type="NCBI Taxonomy" id="905011"/>
    <lineage>
        <taxon>Bacteria</taxon>
        <taxon>Bacillati</taxon>
        <taxon>Bacillota</taxon>
        <taxon>Clostridia</taxon>
        <taxon>Eubacteriales</taxon>
        <taxon>Oscillospiraceae</taxon>
        <taxon>Anaerotruncus</taxon>
        <taxon>environmental samples</taxon>
    </lineage>
</organism>
<sequence>MIEQLITSSFLILAVLLLRMLLRGRVSRRMLYGLWLVVALRLLLPISIPSPVSVMNAVDPSGAQQFINQQVIRVNPDLSDALSTEEDSPSREPAASPISRGMLLHAVWLGGAVATGLTFAVVNLSFSRRLRRQRQPFDAPGCPLPVYLAKDIPSPCLFGLLRPSIYISPQAAEDESTLSHVLTHEYCHFRQWDHIWSLVRTLCLSLYWFHPLVWAAAAYSRSDCELACDELAVATLGEEQKLAYSRTLVELVREKPRFSHLAYTATTMALGQSNMKERILMIVKSPKTSCSALAAVLVCLALLVSCTFTGKTLTGAQAVDSLEQSIHFQDNSIAFTLPAGYANAEDWNIQVYGRAGMDGAGMSIHLFEAENSDRSWQAGKTYTIDLAEAQYLELSMDISLYSDESLSRTVDLLAKTGGDTTLHGYNTVYVTFPAYQDGRTADNSFQYDTQPFDAVLQLPQNWKVSLPAREERATGGPLWTSVEIYDENGPVATMGFSRYERYEGGDLPREEYYKAVYPNLRLGSFVNWGDYTPVRTEEGSESALATVTYLNPTQLENHPGAMAEVPQIQVPGILCYNDDLTVYTAIQFAEGYGVDEGTLRTIAQSLHLIPSEYGLSGKRFGDAYADRDYSGIQVLDADGNDVSKILIDLWYCASDAYDVDGMVVFETGDWVSLLDNHPQFIELTNYDEVLPKIFTPRAIAQYEASDVVLIQKTADGKVYRLGPWRTGYSYAWALTDLRGLEVQPDRIVAEATYIKNPGYAGAGEDPAYVPEYDTVPFTVVKQNGIWLVDDYTYPERKNG</sequence>